<name>A0A183A932_9TREM</name>
<dbReference type="InterPro" id="IPR050382">
    <property type="entry name" value="MFS_Na/Anion_cotransporter"/>
</dbReference>
<dbReference type="InterPro" id="IPR036259">
    <property type="entry name" value="MFS_trans_sf"/>
</dbReference>
<feature type="compositionally biased region" description="Basic and acidic residues" evidence="7">
    <location>
        <begin position="331"/>
        <end position="344"/>
    </location>
</feature>
<keyword evidence="10" id="KW-1185">Reference proteome</keyword>
<reference evidence="9 10" key="2">
    <citation type="submission" date="2018-11" db="EMBL/GenBank/DDBJ databases">
        <authorList>
            <consortium name="Pathogen Informatics"/>
        </authorList>
    </citation>
    <scope>NUCLEOTIDE SEQUENCE [LARGE SCALE GENOMIC DNA]</scope>
    <source>
        <strain evidence="9 10">Egypt</strain>
    </source>
</reference>
<evidence type="ECO:0000313" key="9">
    <source>
        <dbReference type="EMBL" id="VDP69599.1"/>
    </source>
</evidence>
<keyword evidence="2" id="KW-0813">Transport</keyword>
<feature type="transmembrane region" description="Helical" evidence="8">
    <location>
        <begin position="165"/>
        <end position="182"/>
    </location>
</feature>
<evidence type="ECO:0000313" key="10">
    <source>
        <dbReference type="Proteomes" id="UP000272942"/>
    </source>
</evidence>
<organism evidence="11">
    <name type="scientific">Echinostoma caproni</name>
    <dbReference type="NCBI Taxonomy" id="27848"/>
    <lineage>
        <taxon>Eukaryota</taxon>
        <taxon>Metazoa</taxon>
        <taxon>Spiralia</taxon>
        <taxon>Lophotrochozoa</taxon>
        <taxon>Platyhelminthes</taxon>
        <taxon>Trematoda</taxon>
        <taxon>Digenea</taxon>
        <taxon>Plagiorchiida</taxon>
        <taxon>Echinostomata</taxon>
        <taxon>Echinostomatoidea</taxon>
        <taxon>Echinostomatidae</taxon>
        <taxon>Echinostoma</taxon>
    </lineage>
</organism>
<feature type="transmembrane region" description="Helical" evidence="8">
    <location>
        <begin position="261"/>
        <end position="283"/>
    </location>
</feature>
<evidence type="ECO:0000313" key="11">
    <source>
        <dbReference type="WBParaSite" id="ECPE_0000347001-mRNA-1"/>
    </source>
</evidence>
<proteinExistence type="predicted"/>
<keyword evidence="5 8" id="KW-1133">Transmembrane helix</keyword>
<accession>A0A183A932</accession>
<evidence type="ECO:0000256" key="4">
    <source>
        <dbReference type="ARBA" id="ARBA00022847"/>
    </source>
</evidence>
<reference evidence="11" key="1">
    <citation type="submission" date="2016-06" db="UniProtKB">
        <authorList>
            <consortium name="WormBaseParasite"/>
        </authorList>
    </citation>
    <scope>IDENTIFICATION</scope>
</reference>
<dbReference type="WBParaSite" id="ECPE_0000347001-mRNA-1">
    <property type="protein sequence ID" value="ECPE_0000347001-mRNA-1"/>
    <property type="gene ID" value="ECPE_0000347001"/>
</dbReference>
<dbReference type="InterPro" id="IPR011701">
    <property type="entry name" value="MFS"/>
</dbReference>
<evidence type="ECO:0000256" key="6">
    <source>
        <dbReference type="ARBA" id="ARBA00023136"/>
    </source>
</evidence>
<dbReference type="SUPFAM" id="SSF103473">
    <property type="entry name" value="MFS general substrate transporter"/>
    <property type="match status" value="1"/>
</dbReference>
<keyword evidence="6 8" id="KW-0472">Membrane</keyword>
<dbReference type="Pfam" id="PF07690">
    <property type="entry name" value="MFS_1"/>
    <property type="match status" value="1"/>
</dbReference>
<dbReference type="PANTHER" id="PTHR11662">
    <property type="entry name" value="SOLUTE CARRIER FAMILY 17"/>
    <property type="match status" value="1"/>
</dbReference>
<sequence>MSSAYSRSGSLLCGIKSMPLSSHEDDCFQKDYRTMICLAQSGVRRVQVGTVLGQFVAGTLSQVREIPDKETGLIHYSASDKTKYDSELLTAGLNGSTAAGGQSESRPLTRTKKLPVPWRHILASPPVWALLIAHVTYNWSWYSLITSMPTYMARVLGFDMFDNGILSSIPYVVQIIVALAVAQTSDMLIARHLLSVTWVRKLNNLVALGGVGAGLLIVSYLGCRRVASVALLATSIGLMGFATSGYSANTVDLAPKFAGNIISLTNTVATLPGIFGPMLVGYMTKDGSTIENWRVVFGVSTALAWFGALLNLILTSGEVQSWAQPTEDLTEPNKADNGARKTKR</sequence>
<protein>
    <submittedName>
        <fullName evidence="11">MFS domain-containing protein</fullName>
    </submittedName>
</protein>
<feature type="region of interest" description="Disordered" evidence="7">
    <location>
        <begin position="324"/>
        <end position="344"/>
    </location>
</feature>
<feature type="transmembrane region" description="Helical" evidence="8">
    <location>
        <begin position="127"/>
        <end position="145"/>
    </location>
</feature>
<comment type="subcellular location">
    <subcellularLocation>
        <location evidence="1">Membrane</location>
        <topology evidence="1">Multi-pass membrane protein</topology>
    </subcellularLocation>
</comment>
<dbReference type="Gene3D" id="1.20.1250.20">
    <property type="entry name" value="MFS general substrate transporter like domains"/>
    <property type="match status" value="1"/>
</dbReference>
<keyword evidence="3 8" id="KW-0812">Transmembrane</keyword>
<feature type="transmembrane region" description="Helical" evidence="8">
    <location>
        <begin position="295"/>
        <end position="314"/>
    </location>
</feature>
<keyword evidence="4" id="KW-0769">Symport</keyword>
<dbReference type="AlphaFoldDB" id="A0A183A932"/>
<dbReference type="OrthoDB" id="2985014at2759"/>
<dbReference type="FunFam" id="1.20.1250.20:FF:000003">
    <property type="entry name" value="Solute carrier family 17 member 3"/>
    <property type="match status" value="1"/>
</dbReference>
<dbReference type="GO" id="GO:0015293">
    <property type="term" value="F:symporter activity"/>
    <property type="evidence" value="ECO:0007669"/>
    <property type="project" value="UniProtKB-KW"/>
</dbReference>
<evidence type="ECO:0000256" key="7">
    <source>
        <dbReference type="SAM" id="MobiDB-lite"/>
    </source>
</evidence>
<feature type="transmembrane region" description="Helical" evidence="8">
    <location>
        <begin position="227"/>
        <end position="249"/>
    </location>
</feature>
<evidence type="ECO:0000256" key="2">
    <source>
        <dbReference type="ARBA" id="ARBA00022448"/>
    </source>
</evidence>
<gene>
    <name evidence="9" type="ORF">ECPE_LOCUS3467</name>
</gene>
<evidence type="ECO:0000256" key="1">
    <source>
        <dbReference type="ARBA" id="ARBA00004141"/>
    </source>
</evidence>
<feature type="transmembrane region" description="Helical" evidence="8">
    <location>
        <begin position="202"/>
        <end position="221"/>
    </location>
</feature>
<dbReference type="GO" id="GO:0006820">
    <property type="term" value="P:monoatomic anion transport"/>
    <property type="evidence" value="ECO:0007669"/>
    <property type="project" value="TreeGrafter"/>
</dbReference>
<dbReference type="GO" id="GO:0016020">
    <property type="term" value="C:membrane"/>
    <property type="evidence" value="ECO:0007669"/>
    <property type="project" value="UniProtKB-SubCell"/>
</dbReference>
<dbReference type="EMBL" id="UZAN01040419">
    <property type="protein sequence ID" value="VDP69599.1"/>
    <property type="molecule type" value="Genomic_DNA"/>
</dbReference>
<evidence type="ECO:0000256" key="3">
    <source>
        <dbReference type="ARBA" id="ARBA00022692"/>
    </source>
</evidence>
<evidence type="ECO:0000256" key="5">
    <source>
        <dbReference type="ARBA" id="ARBA00022989"/>
    </source>
</evidence>
<evidence type="ECO:0000256" key="8">
    <source>
        <dbReference type="SAM" id="Phobius"/>
    </source>
</evidence>
<dbReference type="PANTHER" id="PTHR11662:SF399">
    <property type="entry name" value="FI19708P1-RELATED"/>
    <property type="match status" value="1"/>
</dbReference>
<dbReference type="Proteomes" id="UP000272942">
    <property type="component" value="Unassembled WGS sequence"/>
</dbReference>